<feature type="domain" description="Protein kinase" evidence="1">
    <location>
        <begin position="407"/>
        <end position="719"/>
    </location>
</feature>
<dbReference type="PANTHER" id="PTHR24361">
    <property type="entry name" value="MITOGEN-ACTIVATED KINASE KINASE KINASE"/>
    <property type="match status" value="1"/>
</dbReference>
<dbReference type="GO" id="GO:0005737">
    <property type="term" value="C:cytoplasm"/>
    <property type="evidence" value="ECO:0007669"/>
    <property type="project" value="TreeGrafter"/>
</dbReference>
<dbReference type="InterPro" id="IPR000719">
    <property type="entry name" value="Prot_kinase_dom"/>
</dbReference>
<sequence length="719" mass="79962">MINGGSPDIPGGTHSVIRQLCERCFERDVKYRLSSQELLMFLRTEIRYRVKGQAAEPPTPYFEYKSAVEDEDEDEDEPSRGEYCHNAYLGWAEPIGRGGFADVYSIKITNNNDPSAITFKYGKDLLALKVLRNSRLNNEKRVVLRSLDHSNVVKYVAFGRLPIALIFSLPSLNPQTAILMEYYAGGNLNTYSSNGDHTENELMQILQQVADGLQYLHTHLFHGDLKGENIFLTADQKHCKIGDLENHHLLVDKKTITGGFRAKQGTLRHMSPEMLHYTFGDDPPPKTDIGRASDIWSFGCTVLELFDKGKVEYKTKDGTDNFLRAVINGGSPHIPGGTHPVIRQFCEGCFERDVKDRLSSHVLLQILRTEIKNRAKGQAAEPPIPYFLYVDAIENEPGSEDYHKAYLNWASFIGCGGFADVYSIEITNNKDPSAITFKYGKDLLALKVLKNSRLNNHTWIFFRSLDHSNIVKYVTFGQLPIAPNALLPSLNPQTAILMEYYGGGNLNTYSSNGYHTENELMQILQQVADGLRYLHGYGRIASKTPLFHGDLKGENIFLTADQKHCKIGDLENHHLLVHEKTVTGGFRANQGTLRHMSPEMLQYTFGDDSSSATGIGRASNIWSFGCTVLELFDKGKVEYRTVDGTVIPLECPAPAQLPTAVVVHQAKPDKQFARFVADGAYPDLSTPGGGPPRATGMGVFVGGTNELNRSSCADAEVSP</sequence>
<protein>
    <submittedName>
        <fullName evidence="2">Cytokinesis protein sepH</fullName>
    </submittedName>
</protein>
<dbReference type="InterPro" id="IPR008271">
    <property type="entry name" value="Ser/Thr_kinase_AS"/>
</dbReference>
<dbReference type="PROSITE" id="PS00108">
    <property type="entry name" value="PROTEIN_KINASE_ST"/>
    <property type="match status" value="2"/>
</dbReference>
<gene>
    <name evidence="2" type="ORF">BV898_12413</name>
</gene>
<dbReference type="Gene3D" id="1.10.510.10">
    <property type="entry name" value="Transferase(Phosphotransferase) domain 1"/>
    <property type="match status" value="2"/>
</dbReference>
<comment type="caution">
    <text evidence="2">The sequence shown here is derived from an EMBL/GenBank/DDBJ whole genome shotgun (WGS) entry which is preliminary data.</text>
</comment>
<dbReference type="CDD" id="cd00180">
    <property type="entry name" value="PKc"/>
    <property type="match status" value="1"/>
</dbReference>
<keyword evidence="3" id="KW-1185">Reference proteome</keyword>
<dbReference type="GO" id="GO:0004674">
    <property type="term" value="F:protein serine/threonine kinase activity"/>
    <property type="evidence" value="ECO:0007669"/>
    <property type="project" value="TreeGrafter"/>
</dbReference>
<dbReference type="PROSITE" id="PS50011">
    <property type="entry name" value="PROTEIN_KINASE_DOM"/>
    <property type="match status" value="2"/>
</dbReference>
<dbReference type="OrthoDB" id="4062651at2759"/>
<organism evidence="2 3">
    <name type="scientific">Hypsibius exemplaris</name>
    <name type="common">Freshwater tardigrade</name>
    <dbReference type="NCBI Taxonomy" id="2072580"/>
    <lineage>
        <taxon>Eukaryota</taxon>
        <taxon>Metazoa</taxon>
        <taxon>Ecdysozoa</taxon>
        <taxon>Tardigrada</taxon>
        <taxon>Eutardigrada</taxon>
        <taxon>Parachela</taxon>
        <taxon>Hypsibioidea</taxon>
        <taxon>Hypsibiidae</taxon>
        <taxon>Hypsibius</taxon>
    </lineage>
</organism>
<feature type="domain" description="Protein kinase" evidence="1">
    <location>
        <begin position="89"/>
        <end position="387"/>
    </location>
</feature>
<dbReference type="Proteomes" id="UP000192578">
    <property type="component" value="Unassembled WGS sequence"/>
</dbReference>
<dbReference type="InterPro" id="IPR011009">
    <property type="entry name" value="Kinase-like_dom_sf"/>
</dbReference>
<dbReference type="InterPro" id="IPR053235">
    <property type="entry name" value="Ser_Thr_kinase"/>
</dbReference>
<evidence type="ECO:0000259" key="1">
    <source>
        <dbReference type="PROSITE" id="PS50011"/>
    </source>
</evidence>
<dbReference type="AlphaFoldDB" id="A0A1W0WDV4"/>
<name>A0A1W0WDV4_HYPEX</name>
<reference evidence="3" key="1">
    <citation type="submission" date="2017-01" db="EMBL/GenBank/DDBJ databases">
        <title>Comparative genomics of anhydrobiosis in the tardigrade Hypsibius dujardini.</title>
        <authorList>
            <person name="Yoshida Y."/>
            <person name="Koutsovoulos G."/>
            <person name="Laetsch D."/>
            <person name="Stevens L."/>
            <person name="Kumar S."/>
            <person name="Horikawa D."/>
            <person name="Ishino K."/>
            <person name="Komine S."/>
            <person name="Tomita M."/>
            <person name="Blaxter M."/>
            <person name="Arakawa K."/>
        </authorList>
    </citation>
    <scope>NUCLEOTIDE SEQUENCE [LARGE SCALE GENOMIC DNA]</scope>
    <source>
        <strain evidence="3">Z151</strain>
    </source>
</reference>
<dbReference type="GO" id="GO:0005524">
    <property type="term" value="F:ATP binding"/>
    <property type="evidence" value="ECO:0007669"/>
    <property type="project" value="InterPro"/>
</dbReference>
<dbReference type="SUPFAM" id="SSF56112">
    <property type="entry name" value="Protein kinase-like (PK-like)"/>
    <property type="match status" value="2"/>
</dbReference>
<evidence type="ECO:0000313" key="3">
    <source>
        <dbReference type="Proteomes" id="UP000192578"/>
    </source>
</evidence>
<accession>A0A1W0WDV4</accession>
<evidence type="ECO:0000313" key="2">
    <source>
        <dbReference type="EMBL" id="OQV13380.1"/>
    </source>
</evidence>
<dbReference type="SMART" id="SM00220">
    <property type="entry name" value="S_TKc"/>
    <property type="match status" value="1"/>
</dbReference>
<dbReference type="Pfam" id="PF00069">
    <property type="entry name" value="Pkinase"/>
    <property type="match status" value="2"/>
</dbReference>
<proteinExistence type="predicted"/>
<dbReference type="EMBL" id="MTYJ01000125">
    <property type="protein sequence ID" value="OQV13380.1"/>
    <property type="molecule type" value="Genomic_DNA"/>
</dbReference>